<evidence type="ECO:0000313" key="2">
    <source>
        <dbReference type="Proteomes" id="UP001596058"/>
    </source>
</evidence>
<name>A0ABW1D2C6_9ACTN</name>
<dbReference type="EMBL" id="JBHSPA010000064">
    <property type="protein sequence ID" value="MFC5831419.1"/>
    <property type="molecule type" value="Genomic_DNA"/>
</dbReference>
<gene>
    <name evidence="1" type="ORF">ACFPZ3_46870</name>
</gene>
<dbReference type="Proteomes" id="UP001596058">
    <property type="component" value="Unassembled WGS sequence"/>
</dbReference>
<evidence type="ECO:0000313" key="1">
    <source>
        <dbReference type="EMBL" id="MFC5831419.1"/>
    </source>
</evidence>
<dbReference type="RefSeq" id="WP_379520892.1">
    <property type="nucleotide sequence ID" value="NZ_JBHSPA010000064.1"/>
</dbReference>
<accession>A0ABW1D2C6</accession>
<protein>
    <submittedName>
        <fullName evidence="1">Uncharacterized protein</fullName>
    </submittedName>
</protein>
<reference evidence="2" key="1">
    <citation type="journal article" date="2019" name="Int. J. Syst. Evol. Microbiol.">
        <title>The Global Catalogue of Microorganisms (GCM) 10K type strain sequencing project: providing services to taxonomists for standard genome sequencing and annotation.</title>
        <authorList>
            <consortium name="The Broad Institute Genomics Platform"/>
            <consortium name="The Broad Institute Genome Sequencing Center for Infectious Disease"/>
            <person name="Wu L."/>
            <person name="Ma J."/>
        </authorList>
    </citation>
    <scope>NUCLEOTIDE SEQUENCE [LARGE SCALE GENOMIC DNA]</scope>
    <source>
        <strain evidence="2">CCUG 53903</strain>
    </source>
</reference>
<comment type="caution">
    <text evidence="1">The sequence shown here is derived from an EMBL/GenBank/DDBJ whole genome shotgun (WGS) entry which is preliminary data.</text>
</comment>
<proteinExistence type="predicted"/>
<organism evidence="1 2">
    <name type="scientific">Nonomuraea insulae</name>
    <dbReference type="NCBI Taxonomy" id="1616787"/>
    <lineage>
        <taxon>Bacteria</taxon>
        <taxon>Bacillati</taxon>
        <taxon>Actinomycetota</taxon>
        <taxon>Actinomycetes</taxon>
        <taxon>Streptosporangiales</taxon>
        <taxon>Streptosporangiaceae</taxon>
        <taxon>Nonomuraea</taxon>
    </lineage>
</organism>
<keyword evidence="2" id="KW-1185">Reference proteome</keyword>
<sequence>MGRYRAEAMAARVKARLAATAAVTWMASQPDFSAGMSGPASA</sequence>